<dbReference type="InterPro" id="IPR015813">
    <property type="entry name" value="Pyrv/PenolPyrv_kinase-like_dom"/>
</dbReference>
<comment type="caution">
    <text evidence="2">The sequence shown here is derived from an EMBL/GenBank/DDBJ whole genome shotgun (WGS) entry which is preliminary data.</text>
</comment>
<dbReference type="EMBL" id="JAQZSM010000008">
    <property type="protein sequence ID" value="MDD7971642.1"/>
    <property type="molecule type" value="Genomic_DNA"/>
</dbReference>
<sequence length="230" mass="23964">MGNRSDTAPVNPLSEIAISAILPCPGSSHESCPPQIFAPWLAELPVAQRDLLALLPVLDVNGAICTALNGGQAARPGVTAALLCVDPFLRVRDMAALLKAAGIGGVTNFPTVQVIDGVAALGFDSADLGAHREARMLARFAEEGLAVTGFATTAQNGQRLLDHGATALVVHPGPPSVDWRNRAIAARHAADTLQTLRPLCNVPLRLFCPDAYGAELDPARALADGLVRYA</sequence>
<evidence type="ECO:0000313" key="3">
    <source>
        <dbReference type="Proteomes" id="UP001431784"/>
    </source>
</evidence>
<protein>
    <submittedName>
        <fullName evidence="2">Phosphoenolpyruvate hydrolase family protein</fullName>
    </submittedName>
</protein>
<gene>
    <name evidence="2" type="ORF">PUT78_11055</name>
</gene>
<evidence type="ECO:0000259" key="1">
    <source>
        <dbReference type="Pfam" id="PF09370"/>
    </source>
</evidence>
<feature type="domain" description="TIM-barrel" evidence="1">
    <location>
        <begin position="76"/>
        <end position="173"/>
    </location>
</feature>
<dbReference type="Pfam" id="PF09370">
    <property type="entry name" value="PEP_hydrolase"/>
    <property type="match status" value="1"/>
</dbReference>
<dbReference type="Gene3D" id="3.20.20.70">
    <property type="entry name" value="Aldolase class I"/>
    <property type="match status" value="1"/>
</dbReference>
<dbReference type="Proteomes" id="UP001431784">
    <property type="component" value="Unassembled WGS sequence"/>
</dbReference>
<keyword evidence="3" id="KW-1185">Reference proteome</keyword>
<accession>A0ABT5TBU3</accession>
<name>A0ABT5TBU3_9RHOB</name>
<keyword evidence="2" id="KW-0378">Hydrolase</keyword>
<reference evidence="2" key="1">
    <citation type="submission" date="2023-02" db="EMBL/GenBank/DDBJ databases">
        <title>Description of Roseinatronobacter alkalisoli sp. nov., an alkaliphilic bacerium isolated from soda soil.</title>
        <authorList>
            <person name="Wei W."/>
        </authorList>
    </citation>
    <scope>NUCLEOTIDE SEQUENCE</scope>
    <source>
        <strain evidence="2">HJB301</strain>
    </source>
</reference>
<dbReference type="RefSeq" id="WP_274352318.1">
    <property type="nucleotide sequence ID" value="NZ_JAQZSM010000008.1"/>
</dbReference>
<dbReference type="InterPro" id="IPR013785">
    <property type="entry name" value="Aldolase_TIM"/>
</dbReference>
<dbReference type="GO" id="GO:0016787">
    <property type="term" value="F:hydrolase activity"/>
    <property type="evidence" value="ECO:0007669"/>
    <property type="project" value="UniProtKB-KW"/>
</dbReference>
<organism evidence="2 3">
    <name type="scientific">Roseinatronobacter alkalisoli</name>
    <dbReference type="NCBI Taxonomy" id="3028235"/>
    <lineage>
        <taxon>Bacteria</taxon>
        <taxon>Pseudomonadati</taxon>
        <taxon>Pseudomonadota</taxon>
        <taxon>Alphaproteobacteria</taxon>
        <taxon>Rhodobacterales</taxon>
        <taxon>Paracoccaceae</taxon>
        <taxon>Roseinatronobacter</taxon>
    </lineage>
</organism>
<dbReference type="SUPFAM" id="SSF51621">
    <property type="entry name" value="Phosphoenolpyruvate/pyruvate domain"/>
    <property type="match status" value="1"/>
</dbReference>
<dbReference type="InterPro" id="IPR051353">
    <property type="entry name" value="Tobamovirus_resist_UPF0261"/>
</dbReference>
<dbReference type="InterPro" id="IPR009215">
    <property type="entry name" value="TIM-br_IGPS-like"/>
</dbReference>
<dbReference type="PANTHER" id="PTHR31862">
    <property type="entry name" value="UPF0261 DOMAIN PROTEIN (AFU_ORTHOLOGUE AFUA_1G10120)"/>
    <property type="match status" value="1"/>
</dbReference>
<dbReference type="PANTHER" id="PTHR31862:SF1">
    <property type="entry name" value="UPF0261 DOMAIN PROTEIN (AFU_ORTHOLOGUE AFUA_1G10120)"/>
    <property type="match status" value="1"/>
</dbReference>
<evidence type="ECO:0000313" key="2">
    <source>
        <dbReference type="EMBL" id="MDD7971642.1"/>
    </source>
</evidence>
<proteinExistence type="predicted"/>